<dbReference type="GO" id="GO:0005975">
    <property type="term" value="P:carbohydrate metabolic process"/>
    <property type="evidence" value="ECO:0007669"/>
    <property type="project" value="InterPro"/>
</dbReference>
<dbReference type="CDD" id="cd00899">
    <property type="entry name" value="b4GalT"/>
    <property type="match status" value="1"/>
</dbReference>
<dbReference type="InterPro" id="IPR029044">
    <property type="entry name" value="Nucleotide-diphossugar_trans"/>
</dbReference>
<evidence type="ECO:0000256" key="2">
    <source>
        <dbReference type="SAM" id="MobiDB-lite"/>
    </source>
</evidence>
<dbReference type="EC" id="2.4.1.-" evidence="1"/>
<feature type="region of interest" description="Disordered" evidence="2">
    <location>
        <begin position="79"/>
        <end position="118"/>
    </location>
</feature>
<organism evidence="4 5">
    <name type="scientific">Caligus rogercresseyi</name>
    <name type="common">Sea louse</name>
    <dbReference type="NCBI Taxonomy" id="217165"/>
    <lineage>
        <taxon>Eukaryota</taxon>
        <taxon>Metazoa</taxon>
        <taxon>Ecdysozoa</taxon>
        <taxon>Arthropoda</taxon>
        <taxon>Crustacea</taxon>
        <taxon>Multicrustacea</taxon>
        <taxon>Hexanauplia</taxon>
        <taxon>Copepoda</taxon>
        <taxon>Siphonostomatoida</taxon>
        <taxon>Caligidae</taxon>
        <taxon>Caligus</taxon>
    </lineage>
</organism>
<evidence type="ECO:0000259" key="3">
    <source>
        <dbReference type="Pfam" id="PF13733"/>
    </source>
</evidence>
<dbReference type="EMBL" id="CP045898">
    <property type="protein sequence ID" value="QQP40356.1"/>
    <property type="molecule type" value="Genomic_DNA"/>
</dbReference>
<dbReference type="PRINTS" id="PR02050">
    <property type="entry name" value="B14GALTRFASE"/>
</dbReference>
<keyword evidence="1" id="KW-0479">Metal-binding</keyword>
<evidence type="ECO:0000313" key="4">
    <source>
        <dbReference type="EMBL" id="QQP40356.1"/>
    </source>
</evidence>
<dbReference type="GO" id="GO:0016020">
    <property type="term" value="C:membrane"/>
    <property type="evidence" value="ECO:0007669"/>
    <property type="project" value="UniProtKB-SubCell"/>
</dbReference>
<dbReference type="InterPro" id="IPR027995">
    <property type="entry name" value="Galactosyl_T_N"/>
</dbReference>
<keyword evidence="1" id="KW-0735">Signal-anchor</keyword>
<evidence type="ECO:0000313" key="5">
    <source>
        <dbReference type="Proteomes" id="UP000595437"/>
    </source>
</evidence>
<dbReference type="Gene3D" id="3.90.550.10">
    <property type="entry name" value="Spore Coat Polysaccharide Biosynthesis Protein SpsA, Chain A"/>
    <property type="match status" value="1"/>
</dbReference>
<dbReference type="Proteomes" id="UP000595437">
    <property type="component" value="Chromosome 9"/>
</dbReference>
<dbReference type="GO" id="GO:0005794">
    <property type="term" value="C:Golgi apparatus"/>
    <property type="evidence" value="ECO:0007669"/>
    <property type="project" value="TreeGrafter"/>
</dbReference>
<name>A0A7T8GZI3_CALRO</name>
<protein>
    <recommendedName>
        <fullName evidence="1">Beta-1,4-N-acetylgalactosaminyltransferase</fullName>
        <ecNumber evidence="1">2.4.1.-</ecNumber>
    </recommendedName>
    <alternativeName>
        <fullName evidence="1">Beta-4-GalNAcT</fullName>
    </alternativeName>
</protein>
<keyword evidence="5" id="KW-1185">Reference proteome</keyword>
<comment type="cofactor">
    <cofactor evidence="1">
        <name>Mn(2+)</name>
        <dbReference type="ChEBI" id="CHEBI:29035"/>
    </cofactor>
</comment>
<dbReference type="AlphaFoldDB" id="A0A7T8GZI3"/>
<feature type="domain" description="Galactosyltransferase N-terminal" evidence="3">
    <location>
        <begin position="162"/>
        <end position="279"/>
    </location>
</feature>
<reference evidence="5" key="1">
    <citation type="submission" date="2021-01" db="EMBL/GenBank/DDBJ databases">
        <title>Caligus Genome Assembly.</title>
        <authorList>
            <person name="Gallardo-Escarate C."/>
        </authorList>
    </citation>
    <scope>NUCLEOTIDE SEQUENCE [LARGE SCALE GENOMIC DNA]</scope>
</reference>
<dbReference type="GO" id="GO:0033842">
    <property type="term" value="F:N-acetyl-beta-glucosaminyl-derivative 4-beta-N-acetylgalactosaminyltransferase activity"/>
    <property type="evidence" value="ECO:0007669"/>
    <property type="project" value="TreeGrafter"/>
</dbReference>
<dbReference type="GO" id="GO:0006688">
    <property type="term" value="P:glycosphingolipid biosynthetic process"/>
    <property type="evidence" value="ECO:0007669"/>
    <property type="project" value="TreeGrafter"/>
</dbReference>
<dbReference type="Pfam" id="PF13733">
    <property type="entry name" value="Glyco_transf_7N"/>
    <property type="match status" value="1"/>
</dbReference>
<dbReference type="PANTHER" id="PTHR19300">
    <property type="entry name" value="BETA-1,4-GALACTOSYLTRANSFERASE"/>
    <property type="match status" value="1"/>
</dbReference>
<dbReference type="GO" id="GO:0046872">
    <property type="term" value="F:metal ion binding"/>
    <property type="evidence" value="ECO:0007669"/>
    <property type="project" value="UniProtKB-UniRule"/>
</dbReference>
<dbReference type="OrthoDB" id="10038994at2759"/>
<dbReference type="GO" id="GO:0008378">
    <property type="term" value="F:galactosyltransferase activity"/>
    <property type="evidence" value="ECO:0007669"/>
    <property type="project" value="TreeGrafter"/>
</dbReference>
<keyword evidence="1 4" id="KW-0808">Transferase</keyword>
<comment type="function">
    <text evidence="1">Catalyzes the transfer of galactose onto proteins or lipids.</text>
</comment>
<dbReference type="InterPro" id="IPR003859">
    <property type="entry name" value="Galactosyl_T"/>
</dbReference>
<dbReference type="SUPFAM" id="SSF53448">
    <property type="entry name" value="Nucleotide-diphospho-sugar transferases"/>
    <property type="match status" value="1"/>
</dbReference>
<gene>
    <name evidence="4" type="ORF">FKW44_014368</name>
</gene>
<comment type="subcellular location">
    <subcellularLocation>
        <location evidence="1">Membrane</location>
        <topology evidence="1">Single-pass type II membrane protein</topology>
    </subcellularLocation>
</comment>
<sequence>MTKFSFLRVSPSGFSNLGLGGCRRRREETPTSYLGPSINDDDDAAALKACLPAHILAHFLTFGSELSIPCEMFNGLEEVPQDPSLLSPGHDSQGSPEETTQSHEGPGHSSLWDGDSQPEHYTMRKTAVSLLLQQGKQGENEEHNSSLPPPPQIIINASLPLCPLIPPGLHGPIKVELDNRLYPQVLPGGTYRPLNCSSRHRVALIVPYRDRETHLSIFLYNIHHLLLKQQLDYAIFIVEQAGSGPFNRAMLFNAYDFQCFVFHDIDLLPEDDRNLYNCPLHPRHMSVAINVFMYRLPYTDIFGGVSAMSDDDMFNRIRHRKLFISRYPSNVGRYKMLKHAKDAPNPERFKMLFSGVKRIDSDGFNSLKYKVLKMERYKLYTWILADLSK</sequence>
<keyword evidence="1" id="KW-0812">Transmembrane</keyword>
<dbReference type="PROSITE" id="PS51257">
    <property type="entry name" value="PROKAR_LIPOPROTEIN"/>
    <property type="match status" value="1"/>
</dbReference>
<dbReference type="PANTHER" id="PTHR19300:SF57">
    <property type="entry name" value="BETA-1,4-N-ACETYLGALACTOSAMINYLTRANSFERASE"/>
    <property type="match status" value="1"/>
</dbReference>
<keyword evidence="1 4" id="KW-0328">Glycosyltransferase</keyword>
<accession>A0A7T8GZI3</accession>
<feature type="compositionally biased region" description="Polar residues" evidence="2">
    <location>
        <begin position="90"/>
        <end position="103"/>
    </location>
</feature>
<keyword evidence="1" id="KW-0325">Glycoprotein</keyword>
<evidence type="ECO:0000256" key="1">
    <source>
        <dbReference type="RuleBase" id="RU368121"/>
    </source>
</evidence>
<proteinExistence type="inferred from homology"/>
<comment type="pathway">
    <text evidence="1">Protein modification; protein glycosylation.</text>
</comment>
<keyword evidence="1" id="KW-0464">Manganese</keyword>
<comment type="similarity">
    <text evidence="1">Belongs to the glycosyltransferase 7 family.</text>
</comment>
<dbReference type="UniPathway" id="UPA00378"/>